<dbReference type="GO" id="GO:0032357">
    <property type="term" value="F:oxidized purine DNA binding"/>
    <property type="evidence" value="ECO:0007669"/>
    <property type="project" value="TreeGrafter"/>
</dbReference>
<keyword evidence="6" id="KW-0004">4Fe-4S</keyword>
<dbReference type="EC" id="3.2.2.31" evidence="4"/>
<keyword evidence="10" id="KW-0408">Iron</keyword>
<evidence type="ECO:0000256" key="7">
    <source>
        <dbReference type="ARBA" id="ARBA00022723"/>
    </source>
</evidence>
<evidence type="ECO:0000256" key="5">
    <source>
        <dbReference type="ARBA" id="ARBA00022023"/>
    </source>
</evidence>
<protein>
    <recommendedName>
        <fullName evidence="5">Adenine DNA glycosylase</fullName>
        <ecNumber evidence="4">3.2.2.31</ecNumber>
    </recommendedName>
</protein>
<evidence type="ECO:0000256" key="3">
    <source>
        <dbReference type="ARBA" id="ARBA00008343"/>
    </source>
</evidence>
<dbReference type="GO" id="GO:0046872">
    <property type="term" value="F:metal ion binding"/>
    <property type="evidence" value="ECO:0007669"/>
    <property type="project" value="UniProtKB-KW"/>
</dbReference>
<dbReference type="Gene3D" id="3.90.79.10">
    <property type="entry name" value="Nucleoside Triphosphate Pyrophosphohydrolase"/>
    <property type="match status" value="1"/>
</dbReference>
<evidence type="ECO:0000256" key="4">
    <source>
        <dbReference type="ARBA" id="ARBA00012045"/>
    </source>
</evidence>
<dbReference type="InterPro" id="IPR044298">
    <property type="entry name" value="MIG/MutY"/>
</dbReference>
<evidence type="ECO:0000256" key="9">
    <source>
        <dbReference type="ARBA" id="ARBA00022801"/>
    </source>
</evidence>
<evidence type="ECO:0000313" key="15">
    <source>
        <dbReference type="EMBL" id="AEB10971.1"/>
    </source>
</evidence>
<dbReference type="KEGG" id="mhd:Marky_0210"/>
<dbReference type="InterPro" id="IPR015797">
    <property type="entry name" value="NUDIX_hydrolase-like_dom_sf"/>
</dbReference>
<sequence length="326" mass="36117">MLRELRPFQDAVLAWYRAHRRALPWRGETDPYRILLSEVLLQQTRVEQAIPYYHRFLEAFPTLQALAEAPEEAVLKAWEGAGYYARARNLKRLAEATPHGLPRTYRELLALPGVGPYTAAAVASIAFGEPVAAVDGNVRRVLARLFAVPEPRPAWLRETAQALLAREAAGEWNQALMELGATVCTPRAPRCAACPAARWCRGRATPERYPAPKPRTARSVPAAALVLAGRAGYVLERRDGKSLGGLWGFPLAEGEAALERLQARYGVRAARRVGTVRHAFTHKKLTVAVWYARTAQAGEDPHARPLSKLDRKILALLERLPEPPAL</sequence>
<dbReference type="CDD" id="cd00056">
    <property type="entry name" value="ENDO3c"/>
    <property type="match status" value="1"/>
</dbReference>
<feature type="domain" description="HhH-GPD" evidence="14">
    <location>
        <begin position="40"/>
        <end position="182"/>
    </location>
</feature>
<dbReference type="STRING" id="869210.Marky_0210"/>
<dbReference type="InterPro" id="IPR000445">
    <property type="entry name" value="HhH_motif"/>
</dbReference>
<dbReference type="AlphaFoldDB" id="F2NND0"/>
<keyword evidence="9" id="KW-0378">Hydrolase</keyword>
<evidence type="ECO:0000256" key="11">
    <source>
        <dbReference type="ARBA" id="ARBA00023014"/>
    </source>
</evidence>
<evidence type="ECO:0000256" key="10">
    <source>
        <dbReference type="ARBA" id="ARBA00023004"/>
    </source>
</evidence>
<keyword evidence="16" id="KW-1185">Reference proteome</keyword>
<dbReference type="SMART" id="SM00478">
    <property type="entry name" value="ENDO3c"/>
    <property type="match status" value="1"/>
</dbReference>
<dbReference type="eggNOG" id="COG1194">
    <property type="taxonomic scope" value="Bacteria"/>
</dbReference>
<gene>
    <name evidence="15" type="ordered locus">Marky_0210</name>
</gene>
<dbReference type="PANTHER" id="PTHR42944:SF1">
    <property type="entry name" value="ADENINE DNA GLYCOSYLASE"/>
    <property type="match status" value="1"/>
</dbReference>
<dbReference type="InterPro" id="IPR011257">
    <property type="entry name" value="DNA_glycosylase"/>
</dbReference>
<dbReference type="PANTHER" id="PTHR42944">
    <property type="entry name" value="ADENINE DNA GLYCOSYLASE"/>
    <property type="match status" value="1"/>
</dbReference>
<dbReference type="GO" id="GO:0035485">
    <property type="term" value="F:adenine/guanine mispair binding"/>
    <property type="evidence" value="ECO:0007669"/>
    <property type="project" value="TreeGrafter"/>
</dbReference>
<evidence type="ECO:0000256" key="13">
    <source>
        <dbReference type="ARBA" id="ARBA00023295"/>
    </source>
</evidence>
<comment type="catalytic activity">
    <reaction evidence="1">
        <text>Hydrolyzes free adenine bases from 7,8-dihydro-8-oxoguanine:adenine mismatched double-stranded DNA, leaving an apurinic site.</text>
        <dbReference type="EC" id="3.2.2.31"/>
    </reaction>
</comment>
<dbReference type="EMBL" id="CP002630">
    <property type="protein sequence ID" value="AEB10971.1"/>
    <property type="molecule type" value="Genomic_DNA"/>
</dbReference>
<dbReference type="Pfam" id="PF14815">
    <property type="entry name" value="NUDIX_4"/>
    <property type="match status" value="1"/>
</dbReference>
<keyword evidence="12" id="KW-0234">DNA repair</keyword>
<name>F2NND0_MARHT</name>
<comment type="similarity">
    <text evidence="3">Belongs to the Nth/MutY family.</text>
</comment>
<dbReference type="Gene3D" id="1.10.1670.10">
    <property type="entry name" value="Helix-hairpin-Helix base-excision DNA repair enzymes (C-terminal)"/>
    <property type="match status" value="1"/>
</dbReference>
<keyword evidence="8" id="KW-0227">DNA damage</keyword>
<dbReference type="SUPFAM" id="SSF55811">
    <property type="entry name" value="Nudix"/>
    <property type="match status" value="1"/>
</dbReference>
<evidence type="ECO:0000256" key="2">
    <source>
        <dbReference type="ARBA" id="ARBA00001966"/>
    </source>
</evidence>
<evidence type="ECO:0000256" key="8">
    <source>
        <dbReference type="ARBA" id="ARBA00022763"/>
    </source>
</evidence>
<evidence type="ECO:0000313" key="16">
    <source>
        <dbReference type="Proteomes" id="UP000007030"/>
    </source>
</evidence>
<evidence type="ECO:0000256" key="1">
    <source>
        <dbReference type="ARBA" id="ARBA00000843"/>
    </source>
</evidence>
<dbReference type="Pfam" id="PF00730">
    <property type="entry name" value="HhH-GPD"/>
    <property type="match status" value="1"/>
</dbReference>
<dbReference type="InterPro" id="IPR029119">
    <property type="entry name" value="MutY_C"/>
</dbReference>
<dbReference type="RefSeq" id="WP_013703026.1">
    <property type="nucleotide sequence ID" value="NC_015387.1"/>
</dbReference>
<accession>F2NND0</accession>
<evidence type="ECO:0000256" key="6">
    <source>
        <dbReference type="ARBA" id="ARBA00022485"/>
    </source>
</evidence>
<dbReference type="Pfam" id="PF00633">
    <property type="entry name" value="HHH"/>
    <property type="match status" value="1"/>
</dbReference>
<comment type="cofactor">
    <cofactor evidence="2">
        <name>[4Fe-4S] cluster</name>
        <dbReference type="ChEBI" id="CHEBI:49883"/>
    </cofactor>
</comment>
<dbReference type="GO" id="GO:0006298">
    <property type="term" value="P:mismatch repair"/>
    <property type="evidence" value="ECO:0007669"/>
    <property type="project" value="TreeGrafter"/>
</dbReference>
<dbReference type="GO" id="GO:0006284">
    <property type="term" value="P:base-excision repair"/>
    <property type="evidence" value="ECO:0007669"/>
    <property type="project" value="InterPro"/>
</dbReference>
<dbReference type="InterPro" id="IPR023170">
    <property type="entry name" value="HhH_base_excis_C"/>
</dbReference>
<evidence type="ECO:0000259" key="14">
    <source>
        <dbReference type="SMART" id="SM00478"/>
    </source>
</evidence>
<proteinExistence type="inferred from homology"/>
<dbReference type="InterPro" id="IPR003265">
    <property type="entry name" value="HhH-GPD_domain"/>
</dbReference>
<dbReference type="Proteomes" id="UP000007030">
    <property type="component" value="Chromosome"/>
</dbReference>
<dbReference type="SUPFAM" id="SSF48150">
    <property type="entry name" value="DNA-glycosylase"/>
    <property type="match status" value="1"/>
</dbReference>
<dbReference type="GO" id="GO:0034039">
    <property type="term" value="F:8-oxo-7,8-dihydroguanine DNA N-glycosylase activity"/>
    <property type="evidence" value="ECO:0007669"/>
    <property type="project" value="TreeGrafter"/>
</dbReference>
<reference evidence="15 16" key="1">
    <citation type="journal article" date="2012" name="Stand. Genomic Sci.">
        <title>Complete genome sequence of the aerobic, heterotroph Marinithermus hydrothermalis type strain (T1(T)) from a deep-sea hydrothermal vent chimney.</title>
        <authorList>
            <person name="Copeland A."/>
            <person name="Gu W."/>
            <person name="Yasawong M."/>
            <person name="Lapidus A."/>
            <person name="Lucas S."/>
            <person name="Deshpande S."/>
            <person name="Pagani I."/>
            <person name="Tapia R."/>
            <person name="Cheng J.F."/>
            <person name="Goodwin L.A."/>
            <person name="Pitluck S."/>
            <person name="Liolios K."/>
            <person name="Ivanova N."/>
            <person name="Mavromatis K."/>
            <person name="Mikhailova N."/>
            <person name="Pati A."/>
            <person name="Chen A."/>
            <person name="Palaniappan K."/>
            <person name="Land M."/>
            <person name="Pan C."/>
            <person name="Brambilla E.M."/>
            <person name="Rohde M."/>
            <person name="Tindall B.J."/>
            <person name="Sikorski J."/>
            <person name="Goker M."/>
            <person name="Detter J.C."/>
            <person name="Bristow J."/>
            <person name="Eisen J.A."/>
            <person name="Markowitz V."/>
            <person name="Hugenholtz P."/>
            <person name="Kyrpides N.C."/>
            <person name="Klenk H.P."/>
            <person name="Woyke T."/>
        </authorList>
    </citation>
    <scope>NUCLEOTIDE SEQUENCE [LARGE SCALE GENOMIC DNA]</scope>
    <source>
        <strain evidence="16">DSM 14884 / JCM 11576 / T1</strain>
    </source>
</reference>
<evidence type="ECO:0000256" key="12">
    <source>
        <dbReference type="ARBA" id="ARBA00023204"/>
    </source>
</evidence>
<dbReference type="GO" id="GO:0051539">
    <property type="term" value="F:4 iron, 4 sulfur cluster binding"/>
    <property type="evidence" value="ECO:0007669"/>
    <property type="project" value="UniProtKB-KW"/>
</dbReference>
<keyword evidence="11" id="KW-0411">Iron-sulfur</keyword>
<dbReference type="Gene3D" id="1.10.340.30">
    <property type="entry name" value="Hypothetical protein, domain 2"/>
    <property type="match status" value="1"/>
</dbReference>
<keyword evidence="7" id="KW-0479">Metal-binding</keyword>
<organism evidence="15 16">
    <name type="scientific">Marinithermus hydrothermalis (strain DSM 14884 / JCM 11576 / T1)</name>
    <dbReference type="NCBI Taxonomy" id="869210"/>
    <lineage>
        <taxon>Bacteria</taxon>
        <taxon>Thermotogati</taxon>
        <taxon>Deinococcota</taxon>
        <taxon>Deinococci</taxon>
        <taxon>Thermales</taxon>
        <taxon>Thermaceae</taxon>
        <taxon>Marinithermus</taxon>
    </lineage>
</organism>
<dbReference type="HOGENOM" id="CLU_012862_0_0_0"/>
<keyword evidence="13" id="KW-0326">Glycosidase</keyword>
<dbReference type="GO" id="GO:0000701">
    <property type="term" value="F:purine-specific mismatch base pair DNA N-glycosylase activity"/>
    <property type="evidence" value="ECO:0007669"/>
    <property type="project" value="UniProtKB-EC"/>
</dbReference>